<reference evidence="3 4" key="1">
    <citation type="submission" date="2014-09" db="EMBL/GenBank/DDBJ databases">
        <title>Draft genome sequence of an obligately methylotrophic methanogen, Methanococcoides methylutens, isolated from marine sediment.</title>
        <authorList>
            <person name="Guan Y."/>
            <person name="Ngugi D.K."/>
            <person name="Blom J."/>
            <person name="Ali S."/>
            <person name="Ferry J.G."/>
            <person name="Stingl U."/>
        </authorList>
    </citation>
    <scope>NUCLEOTIDE SEQUENCE [LARGE SCALE GENOMIC DNA]</scope>
    <source>
        <strain evidence="3 4">DSM 2657</strain>
    </source>
</reference>
<evidence type="ECO:0000256" key="1">
    <source>
        <dbReference type="SAM" id="MobiDB-lite"/>
    </source>
</evidence>
<feature type="domain" description="DUF7507" evidence="2">
    <location>
        <begin position="300"/>
        <end position="379"/>
    </location>
</feature>
<dbReference type="Pfam" id="PF24346">
    <property type="entry name" value="DUF7507"/>
    <property type="match status" value="3"/>
</dbReference>
<feature type="compositionally biased region" description="Polar residues" evidence="1">
    <location>
        <begin position="1"/>
        <end position="12"/>
    </location>
</feature>
<accession>A0A099T1M4</accession>
<feature type="region of interest" description="Disordered" evidence="1">
    <location>
        <begin position="1"/>
        <end position="28"/>
    </location>
</feature>
<gene>
    <name evidence="3" type="ORF">LI82_09830</name>
</gene>
<organism evidence="3 4">
    <name type="scientific">Methanococcoides methylutens</name>
    <dbReference type="NCBI Taxonomy" id="2226"/>
    <lineage>
        <taxon>Archaea</taxon>
        <taxon>Methanobacteriati</taxon>
        <taxon>Methanobacteriota</taxon>
        <taxon>Stenosarchaea group</taxon>
        <taxon>Methanomicrobia</taxon>
        <taxon>Methanosarcinales</taxon>
        <taxon>Methanosarcinaceae</taxon>
        <taxon>Methanococcoides</taxon>
    </lineage>
</organism>
<proteinExistence type="predicted"/>
<comment type="caution">
    <text evidence="3">The sequence shown here is derived from an EMBL/GenBank/DDBJ whole genome shotgun (WGS) entry which is preliminary data.</text>
</comment>
<dbReference type="AlphaFoldDB" id="A0A099T1M4"/>
<dbReference type="Proteomes" id="UP000029859">
    <property type="component" value="Unassembled WGS sequence"/>
</dbReference>
<evidence type="ECO:0000313" key="3">
    <source>
        <dbReference type="EMBL" id="KGK98033.1"/>
    </source>
</evidence>
<evidence type="ECO:0000313" key="4">
    <source>
        <dbReference type="Proteomes" id="UP000029859"/>
    </source>
</evidence>
<dbReference type="InterPro" id="IPR018247">
    <property type="entry name" value="EF_Hand_1_Ca_BS"/>
</dbReference>
<protein>
    <recommendedName>
        <fullName evidence="2">DUF7507 domain-containing protein</fullName>
    </recommendedName>
</protein>
<feature type="compositionally biased region" description="Basic and acidic residues" evidence="1">
    <location>
        <begin position="19"/>
        <end position="28"/>
    </location>
</feature>
<dbReference type="PROSITE" id="PS00018">
    <property type="entry name" value="EF_HAND_1"/>
    <property type="match status" value="1"/>
</dbReference>
<feature type="domain" description="DUF7507" evidence="2">
    <location>
        <begin position="64"/>
        <end position="145"/>
    </location>
</feature>
<dbReference type="EMBL" id="JRHO01000014">
    <property type="protein sequence ID" value="KGK98033.1"/>
    <property type="molecule type" value="Genomic_DNA"/>
</dbReference>
<evidence type="ECO:0000259" key="2">
    <source>
        <dbReference type="Pfam" id="PF24346"/>
    </source>
</evidence>
<feature type="domain" description="DUF7507" evidence="2">
    <location>
        <begin position="184"/>
        <end position="281"/>
    </location>
</feature>
<sequence length="552" mass="60528">MSGLTSISTNSPGLAPDPTDDRHESKYSEWEGAFVVSKDGGISMARSSGFVGGGETDTEDDKVSITIEKSTNGSDSDTAPGLELLTGTTVEWTYEVANNGDLPLQNVVVSDNDSTVDPIYLSGDANGNGVLDSGEFWLYNATGITKEGQYSNIGNVTAYHGNTMLYAEDYSHYFGFTEPVFEASPDIDLEKHTNGHDSDTAPGLSILAGSPVEWTYYVNNTGNVNLSVPDLFDNRTSISADPISGDDGDGVFEPGEVWVYNASGFATEGQYVNFANVTASYNNELVHDEDLSHYFGVNASIDIEKFTDGHDVDGPIGPYLLFGYPVEWTYNVTNTGNVNLTIQDVSDNRTSVSEYPINVDDNGIFEPGEVWVYNASGEVILGQYCNIGNVTASYGEFIAMDEDLSYYFGIDHSEYDVMVEGLGYWKKETNWDNWSIEEVTVGDVTYSKSAAIVNMSGNGDNNEPHTYTMFRHLVTAKLNVLIGVPYYPYDDNGTPVYFIEEADEWMVLYPLGTNNSVVGDAWDHNTSSQISGNQLKNWLEMYNEGELYIDHS</sequence>
<name>A0A099T1M4_METMT</name>
<keyword evidence="4" id="KW-1185">Reference proteome</keyword>
<dbReference type="InterPro" id="IPR055354">
    <property type="entry name" value="DUF7507"/>
</dbReference>